<evidence type="ECO:0000256" key="8">
    <source>
        <dbReference type="ARBA" id="ARBA00022909"/>
    </source>
</evidence>
<evidence type="ECO:0000256" key="2">
    <source>
        <dbReference type="ARBA" id="ARBA00001946"/>
    </source>
</evidence>
<dbReference type="GO" id="GO:0046654">
    <property type="term" value="P:tetrahydrofolate biosynthetic process"/>
    <property type="evidence" value="ECO:0007669"/>
    <property type="project" value="UniProtKB-UniPathway"/>
</dbReference>
<evidence type="ECO:0000313" key="12">
    <source>
        <dbReference type="Proteomes" id="UP000199400"/>
    </source>
</evidence>
<accession>A0A1I1W534</accession>
<dbReference type="CDD" id="cd00739">
    <property type="entry name" value="DHPS"/>
    <property type="match status" value="1"/>
</dbReference>
<dbReference type="PROSITE" id="PS00793">
    <property type="entry name" value="DHPS_2"/>
    <property type="match status" value="1"/>
</dbReference>
<dbReference type="EC" id="2.5.1.15" evidence="4 9"/>
<name>A0A1I1W534_9BACT</name>
<dbReference type="Proteomes" id="UP000199400">
    <property type="component" value="Unassembled WGS sequence"/>
</dbReference>
<evidence type="ECO:0000256" key="3">
    <source>
        <dbReference type="ARBA" id="ARBA00004763"/>
    </source>
</evidence>
<dbReference type="PANTHER" id="PTHR20941">
    <property type="entry name" value="FOLATE SYNTHESIS PROTEINS"/>
    <property type="match status" value="1"/>
</dbReference>
<dbReference type="GO" id="GO:0046656">
    <property type="term" value="P:folic acid biosynthetic process"/>
    <property type="evidence" value="ECO:0007669"/>
    <property type="project" value="UniProtKB-KW"/>
</dbReference>
<dbReference type="PROSITE" id="PS50972">
    <property type="entry name" value="PTERIN_BINDING"/>
    <property type="match status" value="1"/>
</dbReference>
<dbReference type="PROSITE" id="PS00792">
    <property type="entry name" value="DHPS_1"/>
    <property type="match status" value="1"/>
</dbReference>
<keyword evidence="5 9" id="KW-0808">Transferase</keyword>
<dbReference type="InterPro" id="IPR011005">
    <property type="entry name" value="Dihydropteroate_synth-like_sf"/>
</dbReference>
<evidence type="ECO:0000256" key="7">
    <source>
        <dbReference type="ARBA" id="ARBA00022842"/>
    </source>
</evidence>
<dbReference type="Gene3D" id="3.20.20.20">
    <property type="entry name" value="Dihydropteroate synthase-like"/>
    <property type="match status" value="1"/>
</dbReference>
<dbReference type="InterPro" id="IPR006390">
    <property type="entry name" value="DHP_synth_dom"/>
</dbReference>
<dbReference type="STRING" id="54.SAMN02745121_02096"/>
<comment type="function">
    <text evidence="9">Catalyzes the condensation of para-aminobenzoate (pABA) with 6-hydroxymethyl-7,8-dihydropterin diphosphate (DHPt-PP) to form 7,8-dihydropteroate (H2Pte), the immediate precursor of folate derivatives.</text>
</comment>
<dbReference type="UniPathway" id="UPA00077">
    <property type="reaction ID" value="UER00156"/>
</dbReference>
<proteinExistence type="inferred from homology"/>
<comment type="similarity">
    <text evidence="9">Belongs to the DHPS family.</text>
</comment>
<evidence type="ECO:0000256" key="9">
    <source>
        <dbReference type="RuleBase" id="RU361205"/>
    </source>
</evidence>
<comment type="pathway">
    <text evidence="3 9">Cofactor biosynthesis; tetrahydrofolate biosynthesis; 7,8-dihydrofolate from 2-amino-4-hydroxy-6-hydroxymethyl-7,8-dihydropteridine diphosphate and 4-aminobenzoate: step 1/2.</text>
</comment>
<dbReference type="InterPro" id="IPR045031">
    <property type="entry name" value="DHP_synth-like"/>
</dbReference>
<dbReference type="GO" id="GO:0005829">
    <property type="term" value="C:cytosol"/>
    <property type="evidence" value="ECO:0007669"/>
    <property type="project" value="TreeGrafter"/>
</dbReference>
<dbReference type="GO" id="GO:0004156">
    <property type="term" value="F:dihydropteroate synthase activity"/>
    <property type="evidence" value="ECO:0007669"/>
    <property type="project" value="UniProtKB-EC"/>
</dbReference>
<keyword evidence="8 9" id="KW-0289">Folate biosynthesis</keyword>
<evidence type="ECO:0000259" key="10">
    <source>
        <dbReference type="PROSITE" id="PS50972"/>
    </source>
</evidence>
<keyword evidence="7 9" id="KW-0460">Magnesium</keyword>
<keyword evidence="12" id="KW-1185">Reference proteome</keyword>
<dbReference type="SUPFAM" id="SSF51717">
    <property type="entry name" value="Dihydropteroate synthetase-like"/>
    <property type="match status" value="1"/>
</dbReference>
<reference evidence="12" key="1">
    <citation type="submission" date="2016-10" db="EMBL/GenBank/DDBJ databases">
        <authorList>
            <person name="Varghese N."/>
            <person name="Submissions S."/>
        </authorList>
    </citation>
    <scope>NUCLEOTIDE SEQUENCE [LARGE SCALE GENOMIC DNA]</scope>
    <source>
        <strain evidence="12">ATCC 25963</strain>
    </source>
</reference>
<keyword evidence="6 9" id="KW-0479">Metal-binding</keyword>
<dbReference type="GO" id="GO:0046872">
    <property type="term" value="F:metal ion binding"/>
    <property type="evidence" value="ECO:0007669"/>
    <property type="project" value="UniProtKB-KW"/>
</dbReference>
<dbReference type="NCBIfam" id="TIGR01496">
    <property type="entry name" value="DHPS"/>
    <property type="match status" value="1"/>
</dbReference>
<evidence type="ECO:0000256" key="4">
    <source>
        <dbReference type="ARBA" id="ARBA00012458"/>
    </source>
</evidence>
<evidence type="ECO:0000256" key="6">
    <source>
        <dbReference type="ARBA" id="ARBA00022723"/>
    </source>
</evidence>
<protein>
    <recommendedName>
        <fullName evidence="4 9">Dihydropteroate synthase</fullName>
        <shortName evidence="9">DHPS</shortName>
        <ecNumber evidence="4 9">2.5.1.15</ecNumber>
    </recommendedName>
    <alternativeName>
        <fullName evidence="9">Dihydropteroate pyrophosphorylase</fullName>
    </alternativeName>
</protein>
<evidence type="ECO:0000256" key="1">
    <source>
        <dbReference type="ARBA" id="ARBA00000012"/>
    </source>
</evidence>
<feature type="domain" description="Pterin-binding" evidence="10">
    <location>
        <begin position="38"/>
        <end position="303"/>
    </location>
</feature>
<comment type="catalytic activity">
    <reaction evidence="1">
        <text>(7,8-dihydropterin-6-yl)methyl diphosphate + 4-aminobenzoate = 7,8-dihydropteroate + diphosphate</text>
        <dbReference type="Rhea" id="RHEA:19949"/>
        <dbReference type="ChEBI" id="CHEBI:17836"/>
        <dbReference type="ChEBI" id="CHEBI:17839"/>
        <dbReference type="ChEBI" id="CHEBI:33019"/>
        <dbReference type="ChEBI" id="CHEBI:72950"/>
        <dbReference type="EC" id="2.5.1.15"/>
    </reaction>
</comment>
<evidence type="ECO:0000313" key="11">
    <source>
        <dbReference type="EMBL" id="SFD90275.1"/>
    </source>
</evidence>
<organism evidence="11 12">
    <name type="scientific">Nannocystis exedens</name>
    <dbReference type="NCBI Taxonomy" id="54"/>
    <lineage>
        <taxon>Bacteria</taxon>
        <taxon>Pseudomonadati</taxon>
        <taxon>Myxococcota</taxon>
        <taxon>Polyangia</taxon>
        <taxon>Nannocystales</taxon>
        <taxon>Nannocystaceae</taxon>
        <taxon>Nannocystis</taxon>
    </lineage>
</organism>
<dbReference type="EMBL" id="FOMX01000006">
    <property type="protein sequence ID" value="SFD90275.1"/>
    <property type="molecule type" value="Genomic_DNA"/>
</dbReference>
<comment type="cofactor">
    <cofactor evidence="2 9">
        <name>Mg(2+)</name>
        <dbReference type="ChEBI" id="CHEBI:18420"/>
    </cofactor>
</comment>
<evidence type="ECO:0000256" key="5">
    <source>
        <dbReference type="ARBA" id="ARBA00022679"/>
    </source>
</evidence>
<dbReference type="AlphaFoldDB" id="A0A1I1W534"/>
<dbReference type="PANTHER" id="PTHR20941:SF1">
    <property type="entry name" value="FOLIC ACID SYNTHESIS PROTEIN FOL1"/>
    <property type="match status" value="1"/>
</dbReference>
<sequence length="327" mass="33653">MAAMSFAADRASARDAGARPELAPAWVHARGALDVSAPRVMAIVNVTPDSFFDGGNLLAPETDDPSVSVAARLCRSYRQQGADILDVGGESTRPGATPVAPDVELRRVLPVIRGLVADPELAGVPISVDTRHASVAAAAMAAGAAIINDVSGLADFDMARVAADSGAGLVIGHLRGEPATMMRDIRFERVLVEVAAELGRAVERALRAGVAADRIAVDPGIGFGKTAEHSAALVGAADYLMRETGCPVLVGASRKAFLGVVGGRPRPVEERLIGSVVAAVMAALGGAAIVRVHDVAATAEALRVAWAIRNASAAARSEAEEVERGRW</sequence>
<gene>
    <name evidence="11" type="ORF">SAMN02745121_02096</name>
</gene>
<dbReference type="Pfam" id="PF00809">
    <property type="entry name" value="Pterin_bind"/>
    <property type="match status" value="1"/>
</dbReference>
<dbReference type="InterPro" id="IPR000489">
    <property type="entry name" value="Pterin-binding_dom"/>
</dbReference>